<dbReference type="AlphaFoldDB" id="R9TAY2"/>
<protein>
    <submittedName>
        <fullName evidence="2">Uncharacterized protein</fullName>
    </submittedName>
</protein>
<evidence type="ECO:0000256" key="1">
    <source>
        <dbReference type="ARBA" id="ARBA00004196"/>
    </source>
</evidence>
<comment type="subcellular location">
    <subcellularLocation>
        <location evidence="1">Cell envelope</location>
    </subcellularLocation>
</comment>
<sequence>MEKNNKMIAAVIVVLVILLAVVGALYATGNLGGGGGDEKLTVSFVDGDSELSNVDIDKNSYVTEPAAPTKEGYIFAGWYSDSACTKEFDFKNTKITENTKIYAKFVANDEKFTVSFNTNGGSSIASQTINAGEKVTKPADPTKANNKFAGWYCDSALTQPYDFSSQVLSSFTLYAKWTAESGTYTVTFNSNGGSAVPAQTVKAGEKAVKPANPTKSGYSFSGWYSDASLITQYDFNSAVNADITLCAKWTSNGGGGGGGPVTPTTYTVTFCNNNETYATVSGITSGTSLGDKMPAIPSNPGYAFLGWADDSGNAFTETNIVNGNKTVSAQWSIEIVKSDTTTDPNNPVAKVEIADDDAAKKLVNDAKAETILIDADISDDTTLPIQISKEDLSKLNTAMADSTVNSLEFKTKDGSVTLDSATISALVTGTSEGSNDNIIIKVENVSNDSTANAAKIGDNPLIDVSITNGTKEIDLPEGSKITVKINAEDLGITDLNNCKIFYVTDAGIIEESFKHTVFGNIITFETSHNSYYAIVEPDGLLESTITTANNWLKEANLNELFEFKQDTIDLTNVSLIINADKVFGDSNALQTVKPEAFNGFLTNFGKFVNAVYGNTEVAVKVNDIRGNITNTNTLYANNNINADGVKGFILDFGYGLFELIGNMTSDGSDHYKFKDIDVTIGESDPFNLSIVFTGSGMDKIQSFAKTIADHISMNNISDKVTITLTAPDALMNSVYNKVSQPGNNSSPDETKILVWVLFNCYLNLEGVLDNIADLNVSDVFGSENDAVERLISIFYSNSSLINKVIDEIISIEYYCPDALNETLSEYISKYDLSEFSDTCAGTCEGHDLLINPANFTMGSNGWNSFIVAISSMFSQEALATNPGNFYIGDGKYQIDVKVTLGLEELGLGNVPVEFTLILDIFDENIDELVANYVPQS</sequence>
<dbReference type="Proteomes" id="UP000014070">
    <property type="component" value="Chromosome"/>
</dbReference>
<dbReference type="InterPro" id="IPR042229">
    <property type="entry name" value="Listeria/Bacterioides_rpt_sf"/>
</dbReference>
<gene>
    <name evidence="2" type="ORF">MMINT_12430</name>
</gene>
<dbReference type="Gene3D" id="2.60.40.4270">
    <property type="entry name" value="Listeria-Bacteroides repeat domain"/>
    <property type="match status" value="4"/>
</dbReference>
<evidence type="ECO:0000313" key="3">
    <source>
        <dbReference type="Proteomes" id="UP000014070"/>
    </source>
</evidence>
<dbReference type="EMBL" id="CP005934">
    <property type="protein sequence ID" value="AGN26573.1"/>
    <property type="molecule type" value="Genomic_DNA"/>
</dbReference>
<dbReference type="Pfam" id="PF09479">
    <property type="entry name" value="Flg_new"/>
    <property type="match status" value="4"/>
</dbReference>
<dbReference type="OrthoDB" id="54194at2157"/>
<dbReference type="NCBIfam" id="TIGR02543">
    <property type="entry name" value="List_Bact_rpt"/>
    <property type="match status" value="3"/>
</dbReference>
<keyword evidence="3" id="KW-1185">Reference proteome</keyword>
<dbReference type="RefSeq" id="WP_020449098.1">
    <property type="nucleotide sequence ID" value="NC_021353.1"/>
</dbReference>
<dbReference type="InterPro" id="IPR013378">
    <property type="entry name" value="InlB-like_B-rpt"/>
</dbReference>
<proteinExistence type="predicted"/>
<name>R9TAY2_METII</name>
<dbReference type="HOGENOM" id="CLU_313004_0_0_2"/>
<evidence type="ECO:0000313" key="2">
    <source>
        <dbReference type="EMBL" id="AGN26573.1"/>
    </source>
</evidence>
<reference evidence="2 3" key="1">
    <citation type="journal article" date="2013" name="Genome Announc.">
        <title>Genome sequence of 'Candidatus Methanomassiliicoccus intestinalis' Issoire-Mx1, a third thermoplasmatales-related methanogenic archaeon from human feces.</title>
        <authorList>
            <person name="Borrel G."/>
            <person name="Harris H.M."/>
            <person name="Parisot N."/>
            <person name="Gaci N."/>
            <person name="Tottey W."/>
            <person name="Mihajlovski A."/>
            <person name="Deane J."/>
            <person name="Gribaldo S."/>
            <person name="Bardot O."/>
            <person name="Peyretaillade E."/>
            <person name="Peyret P."/>
            <person name="O'Toole P.W."/>
            <person name="Brugere J.F."/>
        </authorList>
    </citation>
    <scope>NUCLEOTIDE SEQUENCE [LARGE SCALE GENOMIC DNA]</scope>
    <source>
        <strain evidence="2 3">Issoire-Mx1</strain>
    </source>
</reference>
<dbReference type="STRING" id="1295009.MMINT_12430"/>
<dbReference type="InParanoid" id="R9TAY2"/>
<dbReference type="KEGG" id="mer:MMINT_12430"/>
<organism evidence="2 3">
    <name type="scientific">Methanomassiliicoccus intestinalis (strain Issoire-Mx1)</name>
    <dbReference type="NCBI Taxonomy" id="1295009"/>
    <lineage>
        <taxon>Archaea</taxon>
        <taxon>Methanobacteriati</taxon>
        <taxon>Thermoplasmatota</taxon>
        <taxon>Thermoplasmata</taxon>
        <taxon>Methanomassiliicoccales</taxon>
        <taxon>Methanomassiliicoccaceae</taxon>
        <taxon>Methanomassiliicoccus</taxon>
    </lineage>
</organism>
<accession>R9TAY2</accession>
<dbReference type="GeneID" id="41323629"/>